<feature type="region of interest" description="Disordered" evidence="1">
    <location>
        <begin position="311"/>
        <end position="347"/>
    </location>
</feature>
<dbReference type="AlphaFoldDB" id="A0A8C1RPE4"/>
<keyword evidence="4" id="KW-1185">Reference proteome</keyword>
<feature type="compositionally biased region" description="Basic and acidic residues" evidence="1">
    <location>
        <begin position="32"/>
        <end position="45"/>
    </location>
</feature>
<dbReference type="InterPro" id="IPR027876">
    <property type="entry name" value="DUF4550"/>
</dbReference>
<organism evidence="3 4">
    <name type="scientific">Cyprinus carpio</name>
    <name type="common">Common carp</name>
    <dbReference type="NCBI Taxonomy" id="7962"/>
    <lineage>
        <taxon>Eukaryota</taxon>
        <taxon>Metazoa</taxon>
        <taxon>Chordata</taxon>
        <taxon>Craniata</taxon>
        <taxon>Vertebrata</taxon>
        <taxon>Euteleostomi</taxon>
        <taxon>Actinopterygii</taxon>
        <taxon>Neopterygii</taxon>
        <taxon>Teleostei</taxon>
        <taxon>Ostariophysi</taxon>
        <taxon>Cypriniformes</taxon>
        <taxon>Cyprinidae</taxon>
        <taxon>Cyprininae</taxon>
        <taxon>Cyprinus</taxon>
    </lineage>
</organism>
<dbReference type="PANTHER" id="PTHR33667">
    <property type="entry name" value="SI:DKEY-57N24.6"/>
    <property type="match status" value="1"/>
</dbReference>
<evidence type="ECO:0000259" key="2">
    <source>
        <dbReference type="Pfam" id="PF15084"/>
    </source>
</evidence>
<feature type="domain" description="DUF4550" evidence="2">
    <location>
        <begin position="115"/>
        <end position="208"/>
    </location>
</feature>
<dbReference type="PANTHER" id="PTHR33667:SF7">
    <property type="entry name" value="RIKEN CDNA 1810020O05 GENE"/>
    <property type="match status" value="1"/>
</dbReference>
<evidence type="ECO:0000256" key="1">
    <source>
        <dbReference type="SAM" id="MobiDB-lite"/>
    </source>
</evidence>
<feature type="compositionally biased region" description="Basic and acidic residues" evidence="1">
    <location>
        <begin position="10"/>
        <end position="19"/>
    </location>
</feature>
<evidence type="ECO:0000313" key="4">
    <source>
        <dbReference type="Proteomes" id="UP000694427"/>
    </source>
</evidence>
<sequence length="1167" mass="133819">MECSDLASPDTERFDEDKKILKKLSSNSTQLTDRESNADKSKDPYMEMPESSPEDEQTITTSTTDSSYFVTCTVSIALAILKEHEEHLSYSEKRKKETKKDVSSEVVEAPRAEGYYCIEYNMLPDDPEPTRVDLVMFGVAAKLYMANETKVLKPWREGNKVWVSWSQTLKLNVTKELLIKLASHKITVRVWDSKDKVSFKARNDRPKAFRLPQERTGEDPEQMVGRKMSVNLSPLRLGDGEIWNLHPYFFCSAVRMENILRGIRKMVCEMREVYEKENVKTSKSMKNHKDLVSSDYRKHLELRCATAPSKSGLTIEKSQTSPTKKTLLQKPTQDTPELTEDKQEKETASLELSVAPLLAGSTMLSDCMGFCSGGVQEGFWNITLDQPLLSEQLKAELNPLVITVLSASSLPSSPVPFHVLKAKCHSVYCQYTFHNMPVYRTKGHDHNANIFFKDVNVIFTGLLSPGKLCEFLNGPPMKIEVHDRDRKKERPSSTPAIFGTDPNDAKDDLWVTRNALKADTELHDPYGIAKLDLSDLLQGCRYLKLKLPIRSSSEVPSDIAMPVGHYLEADTQLKVQVEIAHTLHHEVGDSDRDCPFGRVIYVFKYNNTPVLAKLTSEILQINADAFQLKHYPEETIQRLLSGHKIRTKDRENKRLNVLTGFHMMDKALHLFVLEGFKDQAVKRLWTTVPIKLDGDEEEQVTALYNSDLSFSERLYDMLDVGLSPVCLVKPLETILMEPLVFIRNTVPHACLEALKCISHICKAKKLQEVVHHDLFPSADMILSLSKEFGSDLGRGELWLATETQQTQDIPDCHNIRKRTRTPLDNFNSEYFQWKWNEGNNVKDFIQANIEDIHRASSDLQKSKPNVFLDNIIDGQTINYHNVQTTNSPTLLYREFSKDSTCISFFYPGFKSSIESNQHPKRPDDARIEELRKPWRENILHGNKLKPTLSRFRLPWIHRHQDFELYSKPPLEFGAELPLSIHLAGEALHEIHAQYNRWQRKMLLDESSIGSGRVPEFRCHMRRAGLDKLQDILKDKPMKYSLKRPGMALKPIPVISVVQPSEKTGSAEREANIPFAPGPFQNHSLNWDKNTIPRYSSQYSKFHFRDYWRPHSFLHKRSVLPLTDEEKSKHSCQKPAEAPKTAMRTAHFKHSRNITEMRTNKDITLHVH</sequence>
<accession>A0A8C1RPE4</accession>
<dbReference type="Pfam" id="PF15084">
    <property type="entry name" value="DUF4550"/>
    <property type="match status" value="1"/>
</dbReference>
<feature type="region of interest" description="Disordered" evidence="1">
    <location>
        <begin position="482"/>
        <end position="501"/>
    </location>
</feature>
<feature type="region of interest" description="Disordered" evidence="1">
    <location>
        <begin position="1"/>
        <end position="63"/>
    </location>
</feature>
<reference evidence="3" key="1">
    <citation type="submission" date="2025-08" db="UniProtKB">
        <authorList>
            <consortium name="Ensembl"/>
        </authorList>
    </citation>
    <scope>IDENTIFICATION</scope>
</reference>
<feature type="compositionally biased region" description="Basic and acidic residues" evidence="1">
    <location>
        <begin position="482"/>
        <end position="491"/>
    </location>
</feature>
<proteinExistence type="predicted"/>
<dbReference type="Proteomes" id="UP000694427">
    <property type="component" value="Unplaced"/>
</dbReference>
<evidence type="ECO:0000313" key="3">
    <source>
        <dbReference type="Ensembl" id="ENSCCRP00010118130.1"/>
    </source>
</evidence>
<reference evidence="3" key="2">
    <citation type="submission" date="2025-09" db="UniProtKB">
        <authorList>
            <consortium name="Ensembl"/>
        </authorList>
    </citation>
    <scope>IDENTIFICATION</scope>
</reference>
<protein>
    <recommendedName>
        <fullName evidence="2">DUF4550 domain-containing protein</fullName>
    </recommendedName>
</protein>
<dbReference type="Ensembl" id="ENSCCRT00010131248.1">
    <property type="protein sequence ID" value="ENSCCRP00010118130.1"/>
    <property type="gene ID" value="ENSCCRG00010051772.1"/>
</dbReference>
<gene>
    <name evidence="3" type="primary">cfap92</name>
</gene>
<feature type="compositionally biased region" description="Polar residues" evidence="1">
    <location>
        <begin position="311"/>
        <end position="336"/>
    </location>
</feature>
<name>A0A8C1RPE4_CYPCA</name>